<keyword evidence="2" id="KW-0812">Transmembrane</keyword>
<feature type="compositionally biased region" description="Low complexity" evidence="1">
    <location>
        <begin position="214"/>
        <end position="232"/>
    </location>
</feature>
<reference evidence="3" key="1">
    <citation type="submission" date="2023-06" db="EMBL/GenBank/DDBJ databases">
        <title>Genome-scale phylogeny and comparative genomics of the fungal order Sordariales.</title>
        <authorList>
            <consortium name="Lawrence Berkeley National Laboratory"/>
            <person name="Hensen N."/>
            <person name="Bonometti L."/>
            <person name="Westerberg I."/>
            <person name="Brannstrom I.O."/>
            <person name="Guillou S."/>
            <person name="Cros-Aarteil S."/>
            <person name="Calhoun S."/>
            <person name="Haridas S."/>
            <person name="Kuo A."/>
            <person name="Mondo S."/>
            <person name="Pangilinan J."/>
            <person name="Riley R."/>
            <person name="Labutti K."/>
            <person name="Andreopoulos B."/>
            <person name="Lipzen A."/>
            <person name="Chen C."/>
            <person name="Yanf M."/>
            <person name="Daum C."/>
            <person name="Ng V."/>
            <person name="Clum A."/>
            <person name="Steindorff A."/>
            <person name="Ohm R."/>
            <person name="Martin F."/>
            <person name="Silar P."/>
            <person name="Natvig D."/>
            <person name="Lalanne C."/>
            <person name="Gautier V."/>
            <person name="Ament-Velasquez S.L."/>
            <person name="Kruys A."/>
            <person name="Hutchinson M.I."/>
            <person name="Powell A.J."/>
            <person name="Barry K."/>
            <person name="Miller A.N."/>
            <person name="Grigoriev I.V."/>
            <person name="Debuchy R."/>
            <person name="Gladieux P."/>
            <person name="Thoren M.H."/>
            <person name="Johannesson H."/>
        </authorList>
    </citation>
    <scope>NUCLEOTIDE SEQUENCE</scope>
    <source>
        <strain evidence="3">SMH2532-1</strain>
    </source>
</reference>
<keyword evidence="2" id="KW-0472">Membrane</keyword>
<organism evidence="3 4">
    <name type="scientific">Cercophora newfieldiana</name>
    <dbReference type="NCBI Taxonomy" id="92897"/>
    <lineage>
        <taxon>Eukaryota</taxon>
        <taxon>Fungi</taxon>
        <taxon>Dikarya</taxon>
        <taxon>Ascomycota</taxon>
        <taxon>Pezizomycotina</taxon>
        <taxon>Sordariomycetes</taxon>
        <taxon>Sordariomycetidae</taxon>
        <taxon>Sordariales</taxon>
        <taxon>Lasiosphaeriaceae</taxon>
        <taxon>Cercophora</taxon>
    </lineage>
</organism>
<dbReference type="AlphaFoldDB" id="A0AA39YNC5"/>
<evidence type="ECO:0000256" key="1">
    <source>
        <dbReference type="SAM" id="MobiDB-lite"/>
    </source>
</evidence>
<keyword evidence="2" id="KW-1133">Transmembrane helix</keyword>
<comment type="caution">
    <text evidence="3">The sequence shown here is derived from an EMBL/GenBank/DDBJ whole genome shotgun (WGS) entry which is preliminary data.</text>
</comment>
<dbReference type="EMBL" id="JAULSV010000001">
    <property type="protein sequence ID" value="KAK0655629.1"/>
    <property type="molecule type" value="Genomic_DNA"/>
</dbReference>
<protein>
    <submittedName>
        <fullName evidence="3">Uncharacterized protein</fullName>
    </submittedName>
</protein>
<sequence>MTKPPQPSPTIPSGPNALLHPRQEMTDIPELCGFVDRTSAIRCDPGSTCKFNTDYYAVGCCQHDNCNWQTTCCNLGFATVSLGTATSTCGGADGTLIGDCYDPSFPFCITDRYENGYTGSYSCSSDSQSLTRTIFFTTAGQTTAWPGLPRLTGRNGPAPTASLSHQTVVPDSTGLSAGAVAGGVVGGVFFGAVVALLVVFLTWRLRARGREKGPAAASASESGTGTGTSSIGETREESGSGVGQVQVQVQSAESPVQNLSSVSAVEEPRVAPLTVAPVSVAPLDVARVPEIREVLEPDSVLRHELALENGRWELAAR</sequence>
<feature type="region of interest" description="Disordered" evidence="1">
    <location>
        <begin position="211"/>
        <end position="247"/>
    </location>
</feature>
<accession>A0AA39YNC5</accession>
<keyword evidence="4" id="KW-1185">Reference proteome</keyword>
<dbReference type="Proteomes" id="UP001174936">
    <property type="component" value="Unassembled WGS sequence"/>
</dbReference>
<evidence type="ECO:0000313" key="4">
    <source>
        <dbReference type="Proteomes" id="UP001174936"/>
    </source>
</evidence>
<evidence type="ECO:0000256" key="2">
    <source>
        <dbReference type="SAM" id="Phobius"/>
    </source>
</evidence>
<feature type="transmembrane region" description="Helical" evidence="2">
    <location>
        <begin position="179"/>
        <end position="203"/>
    </location>
</feature>
<evidence type="ECO:0000313" key="3">
    <source>
        <dbReference type="EMBL" id="KAK0655629.1"/>
    </source>
</evidence>
<name>A0AA39YNC5_9PEZI</name>
<gene>
    <name evidence="3" type="ORF">B0T16DRAFT_440771</name>
</gene>
<proteinExistence type="predicted"/>